<evidence type="ECO:0000256" key="8">
    <source>
        <dbReference type="ARBA" id="ARBA00031747"/>
    </source>
</evidence>
<feature type="compositionally biased region" description="Polar residues" evidence="9">
    <location>
        <begin position="153"/>
        <end position="180"/>
    </location>
</feature>
<keyword evidence="5" id="KW-0804">Transcription</keyword>
<accession>A0A9N9Q0P4</accession>
<evidence type="ECO:0000256" key="3">
    <source>
        <dbReference type="ARBA" id="ARBA00017306"/>
    </source>
</evidence>
<sequence length="643" mass="69132">MAQPPPQQQQQQQQFAMPMPQRQFSPQEPTATSPGGAPQQQFSFPPNKRQRLSPNPPSQPGSPYSTSPYAMSPGASGPQSAAASPHFTNVQIPPNVYNTPYANGHTTPTGNLNLSQAQPSPQLQRTNSLTFPSQNQSPNSVIPPNHGLPQNHGPPQNHSMPPNNNGFATNYNYTVPMQGSQGAGMMGPPSKPPEKPKEDGLDGMDVLGGTGVDLREEEAYLINESFNAQTTGSQAGHFTPGHSFSQFPPGDKSTFYGSGPANSGNEITSIEAQDEFQKRTADNAWRDATHALATSRQHELNNPFLDIEVLQRRAEKLAREYGLSLNVDRNGKMGSFKLPHQFSTSTLNVHSNTVPGNSTFTHVTGSFLPVDTQLADQIALMSLATKHRMRGLVEDAAQLAMERRVASHGVVPPDWSDVAVPLNVNEGTIAPEGGVRAGWEGAVDPKPQKRSLSVAGETPRMSNPVVFTLRELATKERDYEEERLKKRQKRETPSNASRPGSVVGTPGSIAPDVSEKAPTKKEQSKKAQAKVNEAATHAAANSTMSAFMFGGKKQKKYSWMTGGGSGASTPGRPVIPGIGAPTGPPVPAKLTVDGVRRLGSWREDSEKGKHIQLRDLIFVLEQDGQQKKALQVAYLAVGESGPK</sequence>
<evidence type="ECO:0000256" key="6">
    <source>
        <dbReference type="ARBA" id="ARBA00023242"/>
    </source>
</evidence>
<dbReference type="InterPro" id="IPR007900">
    <property type="entry name" value="TAF4_C"/>
</dbReference>
<feature type="compositionally biased region" description="Low complexity" evidence="9">
    <location>
        <begin position="8"/>
        <end position="24"/>
    </location>
</feature>
<comment type="similarity">
    <text evidence="2">Belongs to the TAF4 family.</text>
</comment>
<dbReference type="EMBL" id="CAJVRM010000128">
    <property type="protein sequence ID" value="CAG8975210.1"/>
    <property type="molecule type" value="Genomic_DNA"/>
</dbReference>
<evidence type="ECO:0000313" key="11">
    <source>
        <dbReference type="EMBL" id="CAG8975210.1"/>
    </source>
</evidence>
<dbReference type="Proteomes" id="UP000701801">
    <property type="component" value="Unassembled WGS sequence"/>
</dbReference>
<comment type="caution">
    <text evidence="11">The sequence shown here is derived from an EMBL/GenBank/DDBJ whole genome shotgun (WGS) entry which is preliminary data.</text>
</comment>
<feature type="region of interest" description="Disordered" evidence="9">
    <location>
        <begin position="478"/>
        <end position="534"/>
    </location>
</feature>
<comment type="subcellular location">
    <subcellularLocation>
        <location evidence="1">Nucleus</location>
    </subcellularLocation>
</comment>
<protein>
    <recommendedName>
        <fullName evidence="3">Transcription initiation factor TFIID subunit 4</fullName>
    </recommendedName>
    <alternativeName>
        <fullName evidence="8">TBP-associated factor 4</fullName>
    </alternativeName>
</protein>
<evidence type="ECO:0000256" key="7">
    <source>
        <dbReference type="ARBA" id="ARBA00025346"/>
    </source>
</evidence>
<proteinExistence type="inferred from homology"/>
<feature type="compositionally biased region" description="Low complexity" evidence="9">
    <location>
        <begin position="72"/>
        <end position="85"/>
    </location>
</feature>
<evidence type="ECO:0000256" key="9">
    <source>
        <dbReference type="SAM" id="MobiDB-lite"/>
    </source>
</evidence>
<feature type="domain" description="Transcription initiation factor TFIID component TAF4 C-terminal" evidence="10">
    <location>
        <begin position="372"/>
        <end position="628"/>
    </location>
</feature>
<keyword evidence="6" id="KW-0539">Nucleus</keyword>
<keyword evidence="12" id="KW-1185">Reference proteome</keyword>
<feature type="region of interest" description="Disordered" evidence="9">
    <location>
        <begin position="433"/>
        <end position="457"/>
    </location>
</feature>
<feature type="compositionally biased region" description="Basic and acidic residues" evidence="9">
    <location>
        <begin position="513"/>
        <end position="525"/>
    </location>
</feature>
<dbReference type="Pfam" id="PF05236">
    <property type="entry name" value="TAF4"/>
    <property type="match status" value="1"/>
</dbReference>
<organism evidence="11 12">
    <name type="scientific">Hymenoscyphus albidus</name>
    <dbReference type="NCBI Taxonomy" id="595503"/>
    <lineage>
        <taxon>Eukaryota</taxon>
        <taxon>Fungi</taxon>
        <taxon>Dikarya</taxon>
        <taxon>Ascomycota</taxon>
        <taxon>Pezizomycotina</taxon>
        <taxon>Leotiomycetes</taxon>
        <taxon>Helotiales</taxon>
        <taxon>Helotiaceae</taxon>
        <taxon>Hymenoscyphus</taxon>
    </lineage>
</organism>
<evidence type="ECO:0000313" key="12">
    <source>
        <dbReference type="Proteomes" id="UP000701801"/>
    </source>
</evidence>
<dbReference type="OrthoDB" id="21060at2759"/>
<reference evidence="11" key="1">
    <citation type="submission" date="2021-07" db="EMBL/GenBank/DDBJ databases">
        <authorList>
            <person name="Durling M."/>
        </authorList>
    </citation>
    <scope>NUCLEOTIDE SEQUENCE</scope>
</reference>
<evidence type="ECO:0000256" key="4">
    <source>
        <dbReference type="ARBA" id="ARBA00023015"/>
    </source>
</evidence>
<dbReference type="GO" id="GO:0005669">
    <property type="term" value="C:transcription factor TFIID complex"/>
    <property type="evidence" value="ECO:0007669"/>
    <property type="project" value="InterPro"/>
</dbReference>
<dbReference type="AlphaFoldDB" id="A0A9N9Q0P4"/>
<gene>
    <name evidence="11" type="ORF">HYALB_00004271</name>
</gene>
<evidence type="ECO:0000256" key="5">
    <source>
        <dbReference type="ARBA" id="ARBA00023163"/>
    </source>
</evidence>
<keyword evidence="4" id="KW-0805">Transcription regulation</keyword>
<evidence type="ECO:0000256" key="1">
    <source>
        <dbReference type="ARBA" id="ARBA00004123"/>
    </source>
</evidence>
<feature type="compositionally biased region" description="Polar residues" evidence="9">
    <location>
        <begin position="86"/>
        <end position="142"/>
    </location>
</feature>
<dbReference type="GO" id="GO:0006352">
    <property type="term" value="P:DNA-templated transcription initiation"/>
    <property type="evidence" value="ECO:0007669"/>
    <property type="project" value="InterPro"/>
</dbReference>
<name>A0A9N9Q0P4_9HELO</name>
<evidence type="ECO:0000256" key="2">
    <source>
        <dbReference type="ARBA" id="ARBA00006178"/>
    </source>
</evidence>
<evidence type="ECO:0000259" key="10">
    <source>
        <dbReference type="Pfam" id="PF05236"/>
    </source>
</evidence>
<comment type="function">
    <text evidence="7">Functions as a component of the DNA-binding general transcription factor complex TFIID. Binding of TFIID to a promoter (with or without TATA element) is the initial step in pre-initiation complex (PIC) formation. TFIID plays a key role in the regulation of gene expression by RNA polymerase II through different activities such as transcription activator interaction, core promoter recognition and selectivity, TFIIA and TFIIB interaction, chromatin modification (histone acetylation by TAF1), facilitation of DNA opening and initiation of transcription.</text>
</comment>
<feature type="compositionally biased region" description="Polar residues" evidence="9">
    <location>
        <begin position="25"/>
        <end position="44"/>
    </location>
</feature>
<feature type="region of interest" description="Disordered" evidence="9">
    <location>
        <begin position="1"/>
        <end position="200"/>
    </location>
</feature>